<accession>A0AAD5FZX9</accession>
<dbReference type="EMBL" id="JAIHNG010000053">
    <property type="protein sequence ID" value="KAI5963839.1"/>
    <property type="molecule type" value="Genomic_DNA"/>
</dbReference>
<comment type="subcellular location">
    <subcellularLocation>
        <location evidence="1">Cytoplasm</location>
    </subcellularLocation>
</comment>
<dbReference type="GO" id="GO:0005094">
    <property type="term" value="F:Rho GDP-dissociation inhibitor activity"/>
    <property type="evidence" value="ECO:0007669"/>
    <property type="project" value="InterPro"/>
</dbReference>
<reference evidence="4 5" key="1">
    <citation type="journal article" date="2022" name="DNA Res.">
        <title>Genome analysis of five recently described species of the CUG-Ser clade uncovers Candida theae as a new hybrid lineage with pathogenic potential in the Candida parapsilosis species complex.</title>
        <authorList>
            <person name="Mixao V."/>
            <person name="Del Olmo V."/>
            <person name="Hegedusova E."/>
            <person name="Saus E."/>
            <person name="Pryszcz L."/>
            <person name="Cillingova A."/>
            <person name="Nosek J."/>
            <person name="Gabaldon T."/>
        </authorList>
    </citation>
    <scope>NUCLEOTIDE SEQUENCE [LARGE SCALE GENOMIC DNA]</scope>
    <source>
        <strain evidence="4 5">CBS 12239</strain>
    </source>
</reference>
<evidence type="ECO:0000256" key="1">
    <source>
        <dbReference type="ARBA" id="ARBA00004496"/>
    </source>
</evidence>
<dbReference type="GO" id="GO:0016020">
    <property type="term" value="C:membrane"/>
    <property type="evidence" value="ECO:0007669"/>
    <property type="project" value="TreeGrafter"/>
</dbReference>
<gene>
    <name evidence="4" type="ORF">KGF57_001214</name>
</gene>
<dbReference type="SUPFAM" id="SSF81296">
    <property type="entry name" value="E set domains"/>
    <property type="match status" value="1"/>
</dbReference>
<keyword evidence="3" id="KW-0963">Cytoplasm</keyword>
<dbReference type="InterPro" id="IPR000406">
    <property type="entry name" value="Rho_GDI"/>
</dbReference>
<evidence type="ECO:0000313" key="5">
    <source>
        <dbReference type="Proteomes" id="UP001204833"/>
    </source>
</evidence>
<dbReference type="AlphaFoldDB" id="A0AAD5FZX9"/>
<dbReference type="GO" id="GO:0007266">
    <property type="term" value="P:Rho protein signal transduction"/>
    <property type="evidence" value="ECO:0007669"/>
    <property type="project" value="InterPro"/>
</dbReference>
<sequence length="134" mass="15244">MTVPHPDFIPYQNVLQIKGQEPIVFDLEGRTEGVEVKIPGGAKYFTTLRFKVKNRKLENLKYKQVVKKGGIPVKTKEVELGTREPSETEIYDVDSPEDEAPGGWLTRGTYAATTTYYEGDKELFSTQWTLEITK</sequence>
<dbReference type="GeneID" id="76149273"/>
<comment type="caution">
    <text evidence="4">The sequence shown here is derived from an EMBL/GenBank/DDBJ whole genome shotgun (WGS) entry which is preliminary data.</text>
</comment>
<organism evidence="4 5">
    <name type="scientific">Candida theae</name>
    <dbReference type="NCBI Taxonomy" id="1198502"/>
    <lineage>
        <taxon>Eukaryota</taxon>
        <taxon>Fungi</taxon>
        <taxon>Dikarya</taxon>
        <taxon>Ascomycota</taxon>
        <taxon>Saccharomycotina</taxon>
        <taxon>Pichiomycetes</taxon>
        <taxon>Debaryomycetaceae</taxon>
        <taxon>Candida/Lodderomyces clade</taxon>
        <taxon>Candida</taxon>
    </lineage>
</organism>
<comment type="similarity">
    <text evidence="2">Belongs to the Rho GDI family.</text>
</comment>
<dbReference type="PANTHER" id="PTHR10980">
    <property type="entry name" value="RHO GDP-DISSOCIATION INHIBITOR"/>
    <property type="match status" value="1"/>
</dbReference>
<dbReference type="GO" id="GO:0005829">
    <property type="term" value="C:cytosol"/>
    <property type="evidence" value="ECO:0007669"/>
    <property type="project" value="TreeGrafter"/>
</dbReference>
<dbReference type="PANTHER" id="PTHR10980:SF3">
    <property type="entry name" value="LD16419P"/>
    <property type="match status" value="1"/>
</dbReference>
<dbReference type="Gene3D" id="2.70.50.30">
    <property type="entry name" value="Coagulation Factor XIII, subunit A, domain 1"/>
    <property type="match status" value="1"/>
</dbReference>
<evidence type="ECO:0000313" key="4">
    <source>
        <dbReference type="EMBL" id="KAI5963839.1"/>
    </source>
</evidence>
<name>A0AAD5FZX9_9ASCO</name>
<evidence type="ECO:0008006" key="6">
    <source>
        <dbReference type="Google" id="ProtNLM"/>
    </source>
</evidence>
<evidence type="ECO:0000256" key="3">
    <source>
        <dbReference type="ARBA" id="ARBA00022490"/>
    </source>
</evidence>
<dbReference type="InterPro" id="IPR014756">
    <property type="entry name" value="Ig_E-set"/>
</dbReference>
<dbReference type="RefSeq" id="XP_051610260.1">
    <property type="nucleotide sequence ID" value="XM_051750397.1"/>
</dbReference>
<proteinExistence type="inferred from homology"/>
<protein>
    <recommendedName>
        <fullName evidence="6">Rho GDP-dissociation inhibitor</fullName>
    </recommendedName>
</protein>
<dbReference type="Proteomes" id="UP001204833">
    <property type="component" value="Unassembled WGS sequence"/>
</dbReference>
<dbReference type="InterPro" id="IPR024792">
    <property type="entry name" value="RhoGDI_dom_sf"/>
</dbReference>
<dbReference type="Pfam" id="PF02115">
    <property type="entry name" value="Rho_GDI"/>
    <property type="match status" value="1"/>
</dbReference>
<keyword evidence="5" id="KW-1185">Reference proteome</keyword>
<evidence type="ECO:0000256" key="2">
    <source>
        <dbReference type="ARBA" id="ARBA00009758"/>
    </source>
</evidence>